<evidence type="ECO:0000256" key="5">
    <source>
        <dbReference type="HAMAP-Rule" id="MF_00376"/>
    </source>
</evidence>
<name>A0ABT4A7U4_9BACT</name>
<reference evidence="7 8" key="1">
    <citation type="submission" date="2022-11" db="EMBL/GenBank/DDBJ databases">
        <title>Minimal conservation of predation-associated metabolite biosynthetic gene clusters underscores biosynthetic potential of Myxococcota including descriptions for ten novel species: Archangium lansinium sp. nov., Myxococcus landrumus sp. nov., Nannocystis bai.</title>
        <authorList>
            <person name="Ahearne A."/>
            <person name="Stevens C."/>
            <person name="Phillips K."/>
        </authorList>
    </citation>
    <scope>NUCLEOTIDE SEQUENCE [LARGE SCALE GENOMIC DNA]</scope>
    <source>
        <strain evidence="7 8">MIWBW</strain>
    </source>
</reference>
<keyword evidence="2 5" id="KW-0547">Nucleotide-binding</keyword>
<dbReference type="SUPFAM" id="SSF52540">
    <property type="entry name" value="P-loop containing nucleoside triphosphate hydrolases"/>
    <property type="match status" value="1"/>
</dbReference>
<dbReference type="Gene3D" id="3.40.50.300">
    <property type="entry name" value="P-loop containing nucleotide triphosphate hydrolases"/>
    <property type="match status" value="1"/>
</dbReference>
<keyword evidence="5 7" id="KW-0808">Transferase</keyword>
<protein>
    <recommendedName>
        <fullName evidence="5 6">Dephospho-CoA kinase</fullName>
        <ecNumber evidence="5 6">2.7.1.24</ecNumber>
    </recommendedName>
    <alternativeName>
        <fullName evidence="5">Dephosphocoenzyme A kinase</fullName>
    </alternativeName>
</protein>
<comment type="caution">
    <text evidence="7">The sequence shown here is derived from an EMBL/GenBank/DDBJ whole genome shotgun (WGS) entry which is preliminary data.</text>
</comment>
<dbReference type="NCBIfam" id="TIGR00152">
    <property type="entry name" value="dephospho-CoA kinase"/>
    <property type="match status" value="1"/>
</dbReference>
<evidence type="ECO:0000313" key="7">
    <source>
        <dbReference type="EMBL" id="MCY1077017.1"/>
    </source>
</evidence>
<comment type="subcellular location">
    <subcellularLocation>
        <location evidence="5">Cytoplasm</location>
    </subcellularLocation>
</comment>
<evidence type="ECO:0000256" key="3">
    <source>
        <dbReference type="ARBA" id="ARBA00022840"/>
    </source>
</evidence>
<dbReference type="InterPro" id="IPR001977">
    <property type="entry name" value="Depp_CoAkinase"/>
</dbReference>
<keyword evidence="8" id="KW-1185">Reference proteome</keyword>
<dbReference type="EMBL" id="JAPNKA010000001">
    <property type="protein sequence ID" value="MCY1077017.1"/>
    <property type="molecule type" value="Genomic_DNA"/>
</dbReference>
<comment type="similarity">
    <text evidence="1 5">Belongs to the CoaE family.</text>
</comment>
<dbReference type="Pfam" id="PF01121">
    <property type="entry name" value="CoaE"/>
    <property type="match status" value="1"/>
</dbReference>
<dbReference type="Proteomes" id="UP001207654">
    <property type="component" value="Unassembled WGS sequence"/>
</dbReference>
<keyword evidence="5 7" id="KW-0418">Kinase</keyword>
<dbReference type="PROSITE" id="PS51219">
    <property type="entry name" value="DPCK"/>
    <property type="match status" value="1"/>
</dbReference>
<evidence type="ECO:0000256" key="6">
    <source>
        <dbReference type="NCBIfam" id="TIGR00152"/>
    </source>
</evidence>
<keyword evidence="3 5" id="KW-0067">ATP-binding</keyword>
<dbReference type="RefSeq" id="WP_267535871.1">
    <property type="nucleotide sequence ID" value="NZ_JAPNKA010000001.1"/>
</dbReference>
<evidence type="ECO:0000313" key="8">
    <source>
        <dbReference type="Proteomes" id="UP001207654"/>
    </source>
</evidence>
<feature type="binding site" evidence="5">
    <location>
        <begin position="11"/>
        <end position="16"/>
    </location>
    <ligand>
        <name>ATP</name>
        <dbReference type="ChEBI" id="CHEBI:30616"/>
    </ligand>
</feature>
<dbReference type="HAMAP" id="MF_00376">
    <property type="entry name" value="Dephospho_CoA_kinase"/>
    <property type="match status" value="1"/>
</dbReference>
<dbReference type="CDD" id="cd02022">
    <property type="entry name" value="DPCK"/>
    <property type="match status" value="1"/>
</dbReference>
<gene>
    <name evidence="5 7" type="primary">coaE</name>
    <name evidence="7" type="ORF">OV287_21280</name>
</gene>
<dbReference type="PANTHER" id="PTHR10695:SF46">
    <property type="entry name" value="BIFUNCTIONAL COENZYME A SYNTHASE-RELATED"/>
    <property type="match status" value="1"/>
</dbReference>
<comment type="pathway">
    <text evidence="5">Cofactor biosynthesis; coenzyme A biosynthesis; CoA from (R)-pantothenate: step 5/5.</text>
</comment>
<proteinExistence type="inferred from homology"/>
<sequence>MKLYGLTGGIASGKSTVSRILRELGAQVLDADVIAREVVEPGSPGLQAVAERFPGVLDADGRLDRAKLGARVFGDAQERAALNAILHPLIGQQFLLRTQALAELGVERVIYDAPLLIENRLHEGMDGVVLVWVPREVQKARLMGRDGLDEAAAEARLAAQLPLDGKRQHATWLVDNSGDLGTTRARVEEVWRAMLARG</sequence>
<keyword evidence="5" id="KW-0963">Cytoplasm</keyword>
<comment type="function">
    <text evidence="5">Catalyzes the phosphorylation of the 3'-hydroxyl group of dephosphocoenzyme A to form coenzyme A.</text>
</comment>
<dbReference type="GO" id="GO:0004140">
    <property type="term" value="F:dephospho-CoA kinase activity"/>
    <property type="evidence" value="ECO:0007669"/>
    <property type="project" value="UniProtKB-EC"/>
</dbReference>
<dbReference type="EC" id="2.7.1.24" evidence="5 6"/>
<accession>A0ABT4A7U4</accession>
<evidence type="ECO:0000256" key="1">
    <source>
        <dbReference type="ARBA" id="ARBA00009018"/>
    </source>
</evidence>
<dbReference type="InterPro" id="IPR027417">
    <property type="entry name" value="P-loop_NTPase"/>
</dbReference>
<comment type="catalytic activity">
    <reaction evidence="5">
        <text>3'-dephospho-CoA + ATP = ADP + CoA + H(+)</text>
        <dbReference type="Rhea" id="RHEA:18245"/>
        <dbReference type="ChEBI" id="CHEBI:15378"/>
        <dbReference type="ChEBI" id="CHEBI:30616"/>
        <dbReference type="ChEBI" id="CHEBI:57287"/>
        <dbReference type="ChEBI" id="CHEBI:57328"/>
        <dbReference type="ChEBI" id="CHEBI:456216"/>
        <dbReference type="EC" id="2.7.1.24"/>
    </reaction>
</comment>
<evidence type="ECO:0000256" key="2">
    <source>
        <dbReference type="ARBA" id="ARBA00022741"/>
    </source>
</evidence>
<dbReference type="PANTHER" id="PTHR10695">
    <property type="entry name" value="DEPHOSPHO-COA KINASE-RELATED"/>
    <property type="match status" value="1"/>
</dbReference>
<evidence type="ECO:0000256" key="4">
    <source>
        <dbReference type="ARBA" id="ARBA00022993"/>
    </source>
</evidence>
<organism evidence="7 8">
    <name type="scientific">Archangium lansingense</name>
    <dbReference type="NCBI Taxonomy" id="2995310"/>
    <lineage>
        <taxon>Bacteria</taxon>
        <taxon>Pseudomonadati</taxon>
        <taxon>Myxococcota</taxon>
        <taxon>Myxococcia</taxon>
        <taxon>Myxococcales</taxon>
        <taxon>Cystobacterineae</taxon>
        <taxon>Archangiaceae</taxon>
        <taxon>Archangium</taxon>
    </lineage>
</organism>
<keyword evidence="4 5" id="KW-0173">Coenzyme A biosynthesis</keyword>